<evidence type="ECO:0000313" key="3">
    <source>
        <dbReference type="EMBL" id="GIN63877.1"/>
    </source>
</evidence>
<keyword evidence="1" id="KW-0051">Antiviral defense</keyword>
<gene>
    <name evidence="3" type="ORF">J27TS8_38700</name>
</gene>
<organism evidence="3 4">
    <name type="scientific">Robertmurraya siralis</name>
    <dbReference type="NCBI Taxonomy" id="77777"/>
    <lineage>
        <taxon>Bacteria</taxon>
        <taxon>Bacillati</taxon>
        <taxon>Bacillota</taxon>
        <taxon>Bacilli</taxon>
        <taxon>Bacillales</taxon>
        <taxon>Bacillaceae</taxon>
        <taxon>Robertmurraya</taxon>
    </lineage>
</organism>
<comment type="caution">
    <text evidence="3">The sequence shown here is derived from an EMBL/GenBank/DDBJ whole genome shotgun (WGS) entry which is preliminary data.</text>
</comment>
<feature type="domain" description="CRISPR type III-associated protein" evidence="2">
    <location>
        <begin position="9"/>
        <end position="226"/>
    </location>
</feature>
<evidence type="ECO:0000313" key="4">
    <source>
        <dbReference type="Proteomes" id="UP000682111"/>
    </source>
</evidence>
<dbReference type="EMBL" id="BORC01000008">
    <property type="protein sequence ID" value="GIN63877.1"/>
    <property type="molecule type" value="Genomic_DNA"/>
</dbReference>
<dbReference type="PANTHER" id="PTHR35579">
    <property type="entry name" value="CRISPR SYSTEM CMS ENDORIBONUCLEASE CSM3"/>
    <property type="match status" value="1"/>
</dbReference>
<dbReference type="InterPro" id="IPR005537">
    <property type="entry name" value="RAMP_III_fam"/>
</dbReference>
<dbReference type="PANTHER" id="PTHR35579:SF3">
    <property type="entry name" value="CRISPR SYSTEM CMS ENDORIBONUCLEASE CSM3"/>
    <property type="match status" value="1"/>
</dbReference>
<dbReference type="AlphaFoldDB" id="A0A920BVY1"/>
<protein>
    <submittedName>
        <fullName evidence="3">Type III-A CRISPR-associated RAMP protein Csm3</fullName>
    </submittedName>
</protein>
<dbReference type="GO" id="GO:0051607">
    <property type="term" value="P:defense response to virus"/>
    <property type="evidence" value="ECO:0007669"/>
    <property type="project" value="UniProtKB-KW"/>
</dbReference>
<sequence>MTVNTLYLKVTTFSNLFIGGSPKTFEIGGIDLFTVTDHEGNPYIPASSFKGSLRRIVREMYQSFEEAELITQAYKAYLLAKKQENLPLIKEMKEKDEFDRVEKRYEEAIHKSSAEYLFGIEGFNHTPKLIFNDFRLLETNVDPFSIDSKNSIEVVAKKKDNLVANPRIYKTVRPGVEFSGEIHFYMVNQLQLPTDIVAKFIKKTIDQFNTGVYRLGNSGSRGYGRVQVEVSQEGNGFE</sequence>
<keyword evidence="4" id="KW-1185">Reference proteome</keyword>
<evidence type="ECO:0000256" key="1">
    <source>
        <dbReference type="ARBA" id="ARBA00023118"/>
    </source>
</evidence>
<evidence type="ECO:0000259" key="2">
    <source>
        <dbReference type="Pfam" id="PF03787"/>
    </source>
</evidence>
<name>A0A920BVY1_9BACI</name>
<accession>A0A920BVY1</accession>
<dbReference type="RefSeq" id="WP_212590646.1">
    <property type="nucleotide sequence ID" value="NZ_BORC01000008.1"/>
</dbReference>
<proteinExistence type="predicted"/>
<dbReference type="Proteomes" id="UP000682111">
    <property type="component" value="Unassembled WGS sequence"/>
</dbReference>
<dbReference type="InterPro" id="IPR052216">
    <property type="entry name" value="CRISPR_Csm3_endoribonuclease"/>
</dbReference>
<dbReference type="Pfam" id="PF03787">
    <property type="entry name" value="RAMPs"/>
    <property type="match status" value="1"/>
</dbReference>
<reference evidence="3" key="1">
    <citation type="submission" date="2021-03" db="EMBL/GenBank/DDBJ databases">
        <title>Antimicrobial resistance genes in bacteria isolated from Japanese honey, and their potential for conferring macrolide and lincosamide resistance in the American foulbrood pathogen Paenibacillus larvae.</title>
        <authorList>
            <person name="Okamoto M."/>
            <person name="Kumagai M."/>
            <person name="Kanamori H."/>
            <person name="Takamatsu D."/>
        </authorList>
    </citation>
    <scope>NUCLEOTIDE SEQUENCE</scope>
    <source>
        <strain evidence="3">J27TS8</strain>
    </source>
</reference>